<evidence type="ECO:0000313" key="10">
    <source>
        <dbReference type="Proteomes" id="UP000473885"/>
    </source>
</evidence>
<dbReference type="GO" id="GO:0016887">
    <property type="term" value="F:ATP hydrolysis activity"/>
    <property type="evidence" value="ECO:0007669"/>
    <property type="project" value="InterPro"/>
</dbReference>
<dbReference type="GO" id="GO:0005886">
    <property type="term" value="C:plasma membrane"/>
    <property type="evidence" value="ECO:0007669"/>
    <property type="project" value="UniProtKB-SubCell"/>
</dbReference>
<evidence type="ECO:0000256" key="4">
    <source>
        <dbReference type="ARBA" id="ARBA00022475"/>
    </source>
</evidence>
<keyword evidence="6 9" id="KW-0067">ATP-binding</keyword>
<dbReference type="Gene3D" id="3.40.50.300">
    <property type="entry name" value="P-loop containing nucleotide triphosphate hydrolases"/>
    <property type="match status" value="2"/>
</dbReference>
<dbReference type="InterPro" id="IPR003439">
    <property type="entry name" value="ABC_transporter-like_ATP-bd"/>
</dbReference>
<dbReference type="InterPro" id="IPR003593">
    <property type="entry name" value="AAA+_ATPase"/>
</dbReference>
<dbReference type="PANTHER" id="PTHR43297">
    <property type="entry name" value="OLIGOPEPTIDE TRANSPORT ATP-BINDING PROTEIN APPD"/>
    <property type="match status" value="1"/>
</dbReference>
<comment type="similarity">
    <text evidence="2">Belongs to the ABC transporter superfamily.</text>
</comment>
<dbReference type="GO" id="GO:0015833">
    <property type="term" value="P:peptide transport"/>
    <property type="evidence" value="ECO:0007669"/>
    <property type="project" value="InterPro"/>
</dbReference>
<dbReference type="Proteomes" id="UP000473885">
    <property type="component" value="Unassembled WGS sequence"/>
</dbReference>
<dbReference type="InterPro" id="IPR050388">
    <property type="entry name" value="ABC_Ni/Peptide_Import"/>
</dbReference>
<evidence type="ECO:0000256" key="3">
    <source>
        <dbReference type="ARBA" id="ARBA00022448"/>
    </source>
</evidence>
<dbReference type="PANTHER" id="PTHR43297:SF2">
    <property type="entry name" value="DIPEPTIDE TRANSPORT ATP-BINDING PROTEIN DPPD"/>
    <property type="match status" value="1"/>
</dbReference>
<evidence type="ECO:0000256" key="6">
    <source>
        <dbReference type="ARBA" id="ARBA00022840"/>
    </source>
</evidence>
<dbReference type="SUPFAM" id="SSF52540">
    <property type="entry name" value="P-loop containing nucleoside triphosphate hydrolases"/>
    <property type="match status" value="2"/>
</dbReference>
<dbReference type="SMART" id="SM00382">
    <property type="entry name" value="AAA"/>
    <property type="match status" value="2"/>
</dbReference>
<dbReference type="Pfam" id="PF00005">
    <property type="entry name" value="ABC_tran"/>
    <property type="match status" value="2"/>
</dbReference>
<dbReference type="PROSITE" id="PS50893">
    <property type="entry name" value="ABC_TRANSPORTER_2"/>
    <property type="match status" value="2"/>
</dbReference>
<accession>A0A6M0R9A1</accession>
<sequence length="560" mass="62733">MEYLLKVNNLSICYEKNQSFKAVDNVSFSIVEGENVGIIGESGSGKTSIATAIMGLLNEETKVSGEILYKNQNILSFKEDEKNMYRWSHIALVFQNNLDVLNPVLNIESQILESIIKHTNLSKKEALIKVGNLLEMVGLNKTIAKVYPHNLSGGMRQKVLIAMALACDPKILIVDEPTSALDSVSKNEIINLLLKLQKEKKITMLVISHDLYVINKLTCKLEVIYKGNILEEGLTKDLIRHPMHTYTRGIINSSIEINPFGDLWGIPYKEDNLDGGCVFYSRCIQKCRKCKYTKPQLYNILNNRKVACNRGGIVNLLQGKSINKTYKDNNREVCAVKNCNITIRFGEIVSLIGESGSGKTTLANILSGILNPDSGTAYFKDEKIQGNNFTSKKEGIQIIFQDPFSSINNSFTILETIREPLDIIKAGSKEDRYKKVLEVLKKVQLPTESSFLNKRCSDLSGGQRQRISIARGLIMEPKLLIADEISSMLDPSTKANILRLLKQLQNSTGFAMLYITHDINLAKKISDKMLVMHKGEIIESGSVLDIFNNPEKPYTKMLIS</sequence>
<evidence type="ECO:0000313" key="9">
    <source>
        <dbReference type="EMBL" id="NEZ46159.1"/>
    </source>
</evidence>
<comment type="caution">
    <text evidence="9">The sequence shown here is derived from an EMBL/GenBank/DDBJ whole genome shotgun (WGS) entry which is preliminary data.</text>
</comment>
<evidence type="ECO:0000259" key="8">
    <source>
        <dbReference type="PROSITE" id="PS50893"/>
    </source>
</evidence>
<dbReference type="InterPro" id="IPR017871">
    <property type="entry name" value="ABC_transporter-like_CS"/>
</dbReference>
<protein>
    <submittedName>
        <fullName evidence="9">ABC transporter ATP-binding protein</fullName>
    </submittedName>
</protein>
<feature type="domain" description="ABC transporter" evidence="8">
    <location>
        <begin position="317"/>
        <end position="559"/>
    </location>
</feature>
<keyword evidence="3" id="KW-0813">Transport</keyword>
<dbReference type="Pfam" id="PF08352">
    <property type="entry name" value="oligo_HPY"/>
    <property type="match status" value="2"/>
</dbReference>
<reference evidence="9 10" key="1">
    <citation type="submission" date="2019-04" db="EMBL/GenBank/DDBJ databases">
        <title>Genome sequencing of Clostridium botulinum Groups I-IV and Clostridium butyricum.</title>
        <authorList>
            <person name="Brunt J."/>
            <person name="Van Vliet A.H.M."/>
            <person name="Stringer S.C."/>
            <person name="Carter A.T."/>
            <person name="Peck M.W."/>
        </authorList>
    </citation>
    <scope>NUCLEOTIDE SEQUENCE [LARGE SCALE GENOMIC DNA]</scope>
    <source>
        <strain evidence="9 10">IFR 18/094</strain>
    </source>
</reference>
<dbReference type="NCBIfam" id="TIGR01727">
    <property type="entry name" value="oligo_HPY"/>
    <property type="match status" value="1"/>
</dbReference>
<evidence type="ECO:0000256" key="1">
    <source>
        <dbReference type="ARBA" id="ARBA00004202"/>
    </source>
</evidence>
<evidence type="ECO:0000256" key="7">
    <source>
        <dbReference type="ARBA" id="ARBA00023136"/>
    </source>
</evidence>
<keyword evidence="5" id="KW-0547">Nucleotide-binding</keyword>
<evidence type="ECO:0000256" key="5">
    <source>
        <dbReference type="ARBA" id="ARBA00022741"/>
    </source>
</evidence>
<dbReference type="EMBL" id="SXDP01000002">
    <property type="protein sequence ID" value="NEZ46159.1"/>
    <property type="molecule type" value="Genomic_DNA"/>
</dbReference>
<dbReference type="InterPro" id="IPR013563">
    <property type="entry name" value="Oligopep_ABC_C"/>
</dbReference>
<dbReference type="InterPro" id="IPR027417">
    <property type="entry name" value="P-loop_NTPase"/>
</dbReference>
<keyword evidence="4" id="KW-1003">Cell membrane</keyword>
<feature type="domain" description="ABC transporter" evidence="8">
    <location>
        <begin position="5"/>
        <end position="251"/>
    </location>
</feature>
<dbReference type="RefSeq" id="WP_163248481.1">
    <property type="nucleotide sequence ID" value="NZ_SXDP01000002.1"/>
</dbReference>
<dbReference type="PROSITE" id="PS00211">
    <property type="entry name" value="ABC_TRANSPORTER_1"/>
    <property type="match status" value="2"/>
</dbReference>
<evidence type="ECO:0000256" key="2">
    <source>
        <dbReference type="ARBA" id="ARBA00005417"/>
    </source>
</evidence>
<keyword evidence="7" id="KW-0472">Membrane</keyword>
<keyword evidence="10" id="KW-1185">Reference proteome</keyword>
<gene>
    <name evidence="9" type="ORF">FDF74_02905</name>
</gene>
<dbReference type="AlphaFoldDB" id="A0A6M0R9A1"/>
<comment type="subcellular location">
    <subcellularLocation>
        <location evidence="1">Cell membrane</location>
        <topology evidence="1">Peripheral membrane protein</topology>
    </subcellularLocation>
</comment>
<name>A0A6M0R9A1_9CLOT</name>
<organism evidence="9 10">
    <name type="scientific">Clostridium niameyense</name>
    <dbReference type="NCBI Taxonomy" id="1622073"/>
    <lineage>
        <taxon>Bacteria</taxon>
        <taxon>Bacillati</taxon>
        <taxon>Bacillota</taxon>
        <taxon>Clostridia</taxon>
        <taxon>Eubacteriales</taxon>
        <taxon>Clostridiaceae</taxon>
        <taxon>Clostridium</taxon>
    </lineage>
</organism>
<dbReference type="CDD" id="cd03257">
    <property type="entry name" value="ABC_NikE_OppD_transporters"/>
    <property type="match status" value="2"/>
</dbReference>
<proteinExistence type="inferred from homology"/>
<dbReference type="GO" id="GO:0005524">
    <property type="term" value="F:ATP binding"/>
    <property type="evidence" value="ECO:0007669"/>
    <property type="project" value="UniProtKB-KW"/>
</dbReference>